<keyword evidence="2" id="KW-0732">Signal</keyword>
<dbReference type="PROSITE" id="PS50238">
    <property type="entry name" value="RHOGAP"/>
    <property type="match status" value="1"/>
</dbReference>
<dbReference type="Pfam" id="PF00620">
    <property type="entry name" value="RhoGAP"/>
    <property type="match status" value="1"/>
</dbReference>
<dbReference type="InterPro" id="IPR008936">
    <property type="entry name" value="Rho_GTPase_activation_prot"/>
</dbReference>
<dbReference type="Proteomes" id="UP000272942">
    <property type="component" value="Unassembled WGS sequence"/>
</dbReference>
<evidence type="ECO:0000313" key="4">
    <source>
        <dbReference type="EMBL" id="VDP72282.1"/>
    </source>
</evidence>
<gene>
    <name evidence="4" type="ORF">ECPE_LOCUS4330</name>
</gene>
<organism evidence="6">
    <name type="scientific">Echinostoma caproni</name>
    <dbReference type="NCBI Taxonomy" id="27848"/>
    <lineage>
        <taxon>Eukaryota</taxon>
        <taxon>Metazoa</taxon>
        <taxon>Spiralia</taxon>
        <taxon>Lophotrochozoa</taxon>
        <taxon>Platyhelminthes</taxon>
        <taxon>Trematoda</taxon>
        <taxon>Digenea</taxon>
        <taxon>Plagiorchiida</taxon>
        <taxon>Echinostomata</taxon>
        <taxon>Echinostomatoidea</taxon>
        <taxon>Echinostomatidae</taxon>
        <taxon>Echinostoma</taxon>
    </lineage>
</organism>
<evidence type="ECO:0000259" key="3">
    <source>
        <dbReference type="PROSITE" id="PS50238"/>
    </source>
</evidence>
<evidence type="ECO:0000256" key="1">
    <source>
        <dbReference type="ARBA" id="ARBA00022468"/>
    </source>
</evidence>
<protein>
    <submittedName>
        <fullName evidence="6">Rho-GAP domain-containing protein</fullName>
    </submittedName>
</protein>
<reference evidence="4 5" key="2">
    <citation type="submission" date="2018-11" db="EMBL/GenBank/DDBJ databases">
        <authorList>
            <consortium name="Pathogen Informatics"/>
        </authorList>
    </citation>
    <scope>NUCLEOTIDE SEQUENCE [LARGE SCALE GENOMIC DNA]</scope>
    <source>
        <strain evidence="4 5">Egypt</strain>
    </source>
</reference>
<accession>A0A183ABJ5</accession>
<evidence type="ECO:0000313" key="5">
    <source>
        <dbReference type="Proteomes" id="UP000272942"/>
    </source>
</evidence>
<dbReference type="GO" id="GO:0005737">
    <property type="term" value="C:cytoplasm"/>
    <property type="evidence" value="ECO:0007669"/>
    <property type="project" value="TreeGrafter"/>
</dbReference>
<dbReference type="WBParaSite" id="ECPE_0000434201-mRNA-1">
    <property type="protein sequence ID" value="ECPE_0000434201-mRNA-1"/>
    <property type="gene ID" value="ECPE_0000434201"/>
</dbReference>
<feature type="domain" description="Rho-GAP" evidence="3">
    <location>
        <begin position="1"/>
        <end position="76"/>
    </location>
</feature>
<sequence>MIRKLPKANQTLLRLLIFLLSHIRDHEASNRMSTEALGIVWGANLIQRPGTAPSPTDSKLACRIVECLLDPQMITNVLLESPAVVNELRRLFETKWDSLINTNVTSDEVSLTRSPPCIQQPLQDSYSTNSDLGRKFVVYLKNRSSD</sequence>
<dbReference type="GO" id="GO:0005096">
    <property type="term" value="F:GTPase activator activity"/>
    <property type="evidence" value="ECO:0007669"/>
    <property type="project" value="UniProtKB-KW"/>
</dbReference>
<proteinExistence type="predicted"/>
<evidence type="ECO:0000313" key="6">
    <source>
        <dbReference type="WBParaSite" id="ECPE_0000434201-mRNA-1"/>
    </source>
</evidence>
<dbReference type="Gene3D" id="1.10.555.10">
    <property type="entry name" value="Rho GTPase activation protein"/>
    <property type="match status" value="1"/>
</dbReference>
<keyword evidence="1" id="KW-0343">GTPase activation</keyword>
<dbReference type="SUPFAM" id="SSF48350">
    <property type="entry name" value="GTPase activation domain, GAP"/>
    <property type="match status" value="1"/>
</dbReference>
<dbReference type="PANTHER" id="PTHR23176">
    <property type="entry name" value="RHO/RAC/CDC GTPASE-ACTIVATING PROTEIN"/>
    <property type="match status" value="1"/>
</dbReference>
<dbReference type="GO" id="GO:0007165">
    <property type="term" value="P:signal transduction"/>
    <property type="evidence" value="ECO:0007669"/>
    <property type="project" value="InterPro"/>
</dbReference>
<dbReference type="InterPro" id="IPR050729">
    <property type="entry name" value="Rho-GAP"/>
</dbReference>
<dbReference type="AlphaFoldDB" id="A0A183ABJ5"/>
<feature type="chain" id="PRO_5043137947" evidence="2">
    <location>
        <begin position="29"/>
        <end position="146"/>
    </location>
</feature>
<feature type="signal peptide" evidence="2">
    <location>
        <begin position="1"/>
        <end position="28"/>
    </location>
</feature>
<dbReference type="PANTHER" id="PTHR23176:SF128">
    <property type="entry name" value="RHO GTPASE-ACTIVATING PROTEIN RGD1"/>
    <property type="match status" value="1"/>
</dbReference>
<evidence type="ECO:0000256" key="2">
    <source>
        <dbReference type="SAM" id="SignalP"/>
    </source>
</evidence>
<keyword evidence="5" id="KW-1185">Reference proteome</keyword>
<dbReference type="EMBL" id="UZAN01041194">
    <property type="protein sequence ID" value="VDP72282.1"/>
    <property type="molecule type" value="Genomic_DNA"/>
</dbReference>
<dbReference type="InterPro" id="IPR000198">
    <property type="entry name" value="RhoGAP_dom"/>
</dbReference>
<reference evidence="6" key="1">
    <citation type="submission" date="2016-06" db="UniProtKB">
        <authorList>
            <consortium name="WormBaseParasite"/>
        </authorList>
    </citation>
    <scope>IDENTIFICATION</scope>
</reference>
<name>A0A183ABJ5_9TREM</name>